<feature type="compositionally biased region" description="Low complexity" evidence="2">
    <location>
        <begin position="835"/>
        <end position="850"/>
    </location>
</feature>
<dbReference type="InterPro" id="IPR012683">
    <property type="entry name" value="CHP02302_TM"/>
</dbReference>
<keyword evidence="5" id="KW-1185">Reference proteome</keyword>
<sequence>MPVVSRRKNSLKTRREMRQRAEAEAELSRSFESRVSLSWLSLAAERVWEALLWPGIVVGAFLVVSLLQLWVYLPPMAHRVVLAGFALTLLASLFPLARLTWPTRQDAVRRLERNAGVKHRPASSYEDTISGDADAETGALWAAHRRRLAALLQKLKPSWPEPRNDRRDPYAVRAGLLLMVFVAIVIAGPDSFNRLKQAFAFAPIDSQALLRLDAWVTPPVYTGEAPIVLADGSESFGAGSEMFRALTVPERSELIVRAHAPEGEPVRLTLSEGKNGKPKTIEPEEGRNQLIEYHVPLDKAGTATVEINGQTAASWQFALDDDRAPTISLKGEPTKTPRSALRLSYEVSDDFGVASAEAQFELLQETEDGNFPIALSGIDPDKDPLFEPPQMALKLPKANIKQATGTSTKDLTAHPWAGLRVAMTLVAKDQAGQEGRSEVYEFVLPERQFTKPLAKAVVEQRRNLVRHPDQADQVALALDALTLGADKVKEDFRVFLGLRSAFWRLEDDTSRESLITVANQLWDIALRIEDGDLPAAEQAMKAAKQALEDALKNGASPEEIEQLVDNLRDKLEKYMQQLAQQAQEKGNLPKDAQPQSGEQMVSQQNLDQMLENIKKLAQAGSNEMAEQMLSQLEDVLNRLQTGTFSENAKQQQMQKAMEKLGDLINQQQQLMDETFKKNQQQGPGQNEQFEVSPPGQPMQYGRQMFPELFGQPPQNQQQGQMGQQQQGDQQQPGQQGQQGQMGQQGEGPKGQPGQGQGDQGNDLAQRQGELMDQLQQLMDAMRMGGSEAPSELGNAGDSMGQAQDSLGQNQLGNAAQQQGMALDNMREGAKSLAEQAMQSDSQQQGQAQGQTTRDPLGRPNKNNQPDYGLSVKVPDQIDIQRARQVLDELRRRLGDPQRPMIELEYLERLIRSY</sequence>
<feature type="region of interest" description="Disordered" evidence="2">
    <location>
        <begin position="785"/>
        <end position="805"/>
    </location>
</feature>
<evidence type="ECO:0000256" key="3">
    <source>
        <dbReference type="SAM" id="Phobius"/>
    </source>
</evidence>
<keyword evidence="3" id="KW-0812">Transmembrane</keyword>
<feature type="compositionally biased region" description="Gly residues" evidence="2">
    <location>
        <begin position="742"/>
        <end position="758"/>
    </location>
</feature>
<evidence type="ECO:0000256" key="2">
    <source>
        <dbReference type="SAM" id="MobiDB-lite"/>
    </source>
</evidence>
<evidence type="ECO:0000313" key="5">
    <source>
        <dbReference type="Proteomes" id="UP000095087"/>
    </source>
</evidence>
<evidence type="ECO:0008006" key="6">
    <source>
        <dbReference type="Google" id="ProtNLM"/>
    </source>
</evidence>
<keyword evidence="1" id="KW-0175">Coiled coil</keyword>
<feature type="transmembrane region" description="Helical" evidence="3">
    <location>
        <begin position="79"/>
        <end position="101"/>
    </location>
</feature>
<feature type="compositionally biased region" description="Low complexity" evidence="2">
    <location>
        <begin position="710"/>
        <end position="741"/>
    </location>
</feature>
<dbReference type="STRING" id="1177755.A7A08_02915"/>
<dbReference type="Proteomes" id="UP000095087">
    <property type="component" value="Unassembled WGS sequence"/>
</dbReference>
<feature type="region of interest" description="Disordered" evidence="2">
    <location>
        <begin position="826"/>
        <end position="875"/>
    </location>
</feature>
<dbReference type="Pfam" id="PF13779">
    <property type="entry name" value="DUF4175"/>
    <property type="match status" value="1"/>
</dbReference>
<keyword evidence="3" id="KW-0472">Membrane</keyword>
<organism evidence="4 5">
    <name type="scientific">Methyloligella halotolerans</name>
    <dbReference type="NCBI Taxonomy" id="1177755"/>
    <lineage>
        <taxon>Bacteria</taxon>
        <taxon>Pseudomonadati</taxon>
        <taxon>Pseudomonadota</taxon>
        <taxon>Alphaproteobacteria</taxon>
        <taxon>Hyphomicrobiales</taxon>
        <taxon>Hyphomicrobiaceae</taxon>
        <taxon>Methyloligella</taxon>
    </lineage>
</organism>
<protein>
    <recommendedName>
        <fullName evidence="6">TIGR02302 family protein</fullName>
    </recommendedName>
</protein>
<gene>
    <name evidence="4" type="ORF">A7A08_02915</name>
</gene>
<accession>A0A1E2RW06</accession>
<proteinExistence type="predicted"/>
<feature type="compositionally biased region" description="Polar residues" evidence="2">
    <location>
        <begin position="676"/>
        <end position="689"/>
    </location>
</feature>
<keyword evidence="3" id="KW-1133">Transmembrane helix</keyword>
<feature type="transmembrane region" description="Helical" evidence="3">
    <location>
        <begin position="170"/>
        <end position="188"/>
    </location>
</feature>
<evidence type="ECO:0000313" key="4">
    <source>
        <dbReference type="EMBL" id="ODA66268.1"/>
    </source>
</evidence>
<name>A0A1E2RW06_9HYPH</name>
<dbReference type="EMBL" id="MASI01000009">
    <property type="protein sequence ID" value="ODA66268.1"/>
    <property type="molecule type" value="Genomic_DNA"/>
</dbReference>
<comment type="caution">
    <text evidence="4">The sequence shown here is derived from an EMBL/GenBank/DDBJ whole genome shotgun (WGS) entry which is preliminary data.</text>
</comment>
<evidence type="ECO:0000256" key="1">
    <source>
        <dbReference type="SAM" id="Coils"/>
    </source>
</evidence>
<dbReference type="OrthoDB" id="8477685at2"/>
<dbReference type="AlphaFoldDB" id="A0A1E2RW06"/>
<feature type="region of interest" description="Disordered" evidence="2">
    <location>
        <begin position="579"/>
        <end position="598"/>
    </location>
</feature>
<reference evidence="4 5" key="1">
    <citation type="submission" date="2016-07" db="EMBL/GenBank/DDBJ databases">
        <title>Draft genome sequence of Methyloligella halotolerans C2T (VKM B-2706T=CCUG 61687T=DSM 25045T), a halotolerant polyhydroxybutyrate accumulating methylotroph.</title>
        <authorList>
            <person name="Vasilenko O.V."/>
            <person name="Doronina N.V."/>
            <person name="Poroshina M.N."/>
            <person name="Tarlachkov S.V."/>
            <person name="Trotsenko Y.A."/>
        </authorList>
    </citation>
    <scope>NUCLEOTIDE SEQUENCE [LARGE SCALE GENOMIC DNA]</scope>
    <source>
        <strain evidence="4 5">VKM B-2706</strain>
    </source>
</reference>
<feature type="coiled-coil region" evidence="1">
    <location>
        <begin position="622"/>
        <end position="673"/>
    </location>
</feature>
<dbReference type="NCBIfam" id="TIGR02302">
    <property type="entry name" value="aProt_lowcomp"/>
    <property type="match status" value="1"/>
</dbReference>
<feature type="region of interest" description="Disordered" evidence="2">
    <location>
        <begin position="676"/>
        <end position="762"/>
    </location>
</feature>
<feature type="transmembrane region" description="Helical" evidence="3">
    <location>
        <begin position="50"/>
        <end position="73"/>
    </location>
</feature>
<dbReference type="PATRIC" id="fig|1177755.3.peg.2939"/>